<dbReference type="GO" id="GO:0006508">
    <property type="term" value="P:proteolysis"/>
    <property type="evidence" value="ECO:0007669"/>
    <property type="project" value="UniProtKB-KW"/>
</dbReference>
<evidence type="ECO:0000256" key="6">
    <source>
        <dbReference type="ARBA" id="ARBA00023157"/>
    </source>
</evidence>
<dbReference type="InterPro" id="IPR001254">
    <property type="entry name" value="Trypsin_dom"/>
</dbReference>
<comment type="subcellular location">
    <subcellularLocation>
        <location evidence="1">Secreted</location>
    </subcellularLocation>
</comment>
<dbReference type="FunFam" id="2.40.10.10:FF:000002">
    <property type="entry name" value="Transmembrane protease serine"/>
    <property type="match status" value="1"/>
</dbReference>
<proteinExistence type="inferred from homology"/>
<dbReference type="PANTHER" id="PTHR24264:SF65">
    <property type="entry name" value="SRCR DOMAIN-CONTAINING PROTEIN"/>
    <property type="match status" value="1"/>
</dbReference>
<name>A0AAN8ZV49_HALRR</name>
<gene>
    <name evidence="9" type="primary">PRSS2_1</name>
    <name evidence="9" type="ORF">SK128_000313</name>
</gene>
<evidence type="ECO:0000313" key="9">
    <source>
        <dbReference type="EMBL" id="KAK7060684.1"/>
    </source>
</evidence>
<dbReference type="InterPro" id="IPR043504">
    <property type="entry name" value="Peptidase_S1_PA_chymotrypsin"/>
</dbReference>
<evidence type="ECO:0000313" key="10">
    <source>
        <dbReference type="Proteomes" id="UP001381693"/>
    </source>
</evidence>
<comment type="caution">
    <text evidence="9">The sequence shown here is derived from an EMBL/GenBank/DDBJ whole genome shotgun (WGS) entry which is preliminary data.</text>
</comment>
<dbReference type="PRINTS" id="PR00722">
    <property type="entry name" value="CHYMOTRYPSIN"/>
</dbReference>
<keyword evidence="4" id="KW-0378">Hydrolase</keyword>
<dbReference type="PANTHER" id="PTHR24264">
    <property type="entry name" value="TRYPSIN-RELATED"/>
    <property type="match status" value="1"/>
</dbReference>
<dbReference type="GO" id="GO:0004252">
    <property type="term" value="F:serine-type endopeptidase activity"/>
    <property type="evidence" value="ECO:0007669"/>
    <property type="project" value="InterPro"/>
</dbReference>
<keyword evidence="3" id="KW-0645">Protease</keyword>
<evidence type="ECO:0000256" key="3">
    <source>
        <dbReference type="ARBA" id="ARBA00022670"/>
    </source>
</evidence>
<protein>
    <submittedName>
        <fullName evidence="9">Trypsin-2</fullName>
    </submittedName>
</protein>
<dbReference type="Proteomes" id="UP001381693">
    <property type="component" value="Unassembled WGS sequence"/>
</dbReference>
<dbReference type="InterPro" id="IPR009003">
    <property type="entry name" value="Peptidase_S1_PA"/>
</dbReference>
<evidence type="ECO:0000256" key="5">
    <source>
        <dbReference type="ARBA" id="ARBA00022825"/>
    </source>
</evidence>
<dbReference type="InterPro" id="IPR001314">
    <property type="entry name" value="Peptidase_S1A"/>
</dbReference>
<keyword evidence="5" id="KW-0720">Serine protease</keyword>
<dbReference type="Gene3D" id="2.40.10.10">
    <property type="entry name" value="Trypsin-like serine proteases"/>
    <property type="match status" value="1"/>
</dbReference>
<keyword evidence="6" id="KW-1015">Disulfide bond</keyword>
<keyword evidence="2" id="KW-0964">Secreted</keyword>
<organism evidence="9 10">
    <name type="scientific">Halocaridina rubra</name>
    <name type="common">Hawaiian red shrimp</name>
    <dbReference type="NCBI Taxonomy" id="373956"/>
    <lineage>
        <taxon>Eukaryota</taxon>
        <taxon>Metazoa</taxon>
        <taxon>Ecdysozoa</taxon>
        <taxon>Arthropoda</taxon>
        <taxon>Crustacea</taxon>
        <taxon>Multicrustacea</taxon>
        <taxon>Malacostraca</taxon>
        <taxon>Eumalacostraca</taxon>
        <taxon>Eucarida</taxon>
        <taxon>Decapoda</taxon>
        <taxon>Pleocyemata</taxon>
        <taxon>Caridea</taxon>
        <taxon>Atyoidea</taxon>
        <taxon>Atyidae</taxon>
        <taxon>Halocaridina</taxon>
    </lineage>
</organism>
<feature type="non-terminal residue" evidence="9">
    <location>
        <position position="1"/>
    </location>
</feature>
<comment type="similarity">
    <text evidence="7">Belongs to the peptidase S1 family. CLIP subfamily.</text>
</comment>
<dbReference type="SUPFAM" id="SSF50494">
    <property type="entry name" value="Trypsin-like serine proteases"/>
    <property type="match status" value="1"/>
</dbReference>
<feature type="domain" description="Peptidase S1" evidence="8">
    <location>
        <begin position="1"/>
        <end position="191"/>
    </location>
</feature>
<dbReference type="CDD" id="cd00190">
    <property type="entry name" value="Tryp_SPc"/>
    <property type="match status" value="1"/>
</dbReference>
<evidence type="ECO:0000256" key="4">
    <source>
        <dbReference type="ARBA" id="ARBA00022801"/>
    </source>
</evidence>
<evidence type="ECO:0000259" key="8">
    <source>
        <dbReference type="PROSITE" id="PS50240"/>
    </source>
</evidence>
<dbReference type="EMBL" id="JAXCGZ010021041">
    <property type="protein sequence ID" value="KAK7060684.1"/>
    <property type="molecule type" value="Genomic_DNA"/>
</dbReference>
<dbReference type="PROSITE" id="PS50240">
    <property type="entry name" value="TRYPSIN_DOM"/>
    <property type="match status" value="1"/>
</dbReference>
<accession>A0AAN8ZV49</accession>
<dbReference type="InterPro" id="IPR050127">
    <property type="entry name" value="Serine_Proteases_S1"/>
</dbReference>
<evidence type="ECO:0000256" key="1">
    <source>
        <dbReference type="ARBA" id="ARBA00004613"/>
    </source>
</evidence>
<dbReference type="SMART" id="SM00020">
    <property type="entry name" value="Tryp_SPc"/>
    <property type="match status" value="1"/>
</dbReference>
<feature type="non-terminal residue" evidence="9">
    <location>
        <position position="191"/>
    </location>
</feature>
<evidence type="ECO:0000256" key="7">
    <source>
        <dbReference type="ARBA" id="ARBA00024195"/>
    </source>
</evidence>
<keyword evidence="10" id="KW-1185">Reference proteome</keyword>
<dbReference type="Pfam" id="PF00089">
    <property type="entry name" value="Trypsin"/>
    <property type="match status" value="1"/>
</dbReference>
<dbReference type="AlphaFoldDB" id="A0AAN8ZV49"/>
<evidence type="ECO:0000256" key="2">
    <source>
        <dbReference type="ARBA" id="ARBA00022525"/>
    </source>
</evidence>
<sequence>YVTVAIKEVSSVVSDTASNNPMPNSHNQLQVVAGENNLIDDEGTEQVKNIQEIIIHENYSHAEYSNDIALLKLTSPLTYNDYVQKVFLSEQDHAENGSCIISGWGQTSGTKADLSTLIAAEVTIIHKNHCRNYYGEQHIDETKLCAVFVKEGVDACMGDRGGPLICTDTGEEYLAGLSSWGKGCIQPEFPE</sequence>
<dbReference type="GO" id="GO:0005615">
    <property type="term" value="C:extracellular space"/>
    <property type="evidence" value="ECO:0007669"/>
    <property type="project" value="TreeGrafter"/>
</dbReference>
<reference evidence="9 10" key="1">
    <citation type="submission" date="2023-11" db="EMBL/GenBank/DDBJ databases">
        <title>Halocaridina rubra genome assembly.</title>
        <authorList>
            <person name="Smith C."/>
        </authorList>
    </citation>
    <scope>NUCLEOTIDE SEQUENCE [LARGE SCALE GENOMIC DNA]</scope>
    <source>
        <strain evidence="9">EP-1</strain>
        <tissue evidence="9">Whole</tissue>
    </source>
</reference>